<dbReference type="PANTHER" id="PTHR23199:SF12">
    <property type="entry name" value="NEUROTROPHIN 1-RELATED"/>
    <property type="match status" value="1"/>
</dbReference>
<evidence type="ECO:0000256" key="4">
    <source>
        <dbReference type="SAM" id="MobiDB-lite"/>
    </source>
</evidence>
<evidence type="ECO:0000256" key="2">
    <source>
        <dbReference type="ARBA" id="ARBA00023157"/>
    </source>
</evidence>
<dbReference type="FunFam" id="2.10.90.10:FF:000056">
    <property type="entry name" value="Protein spaetzle"/>
    <property type="match status" value="1"/>
</dbReference>
<evidence type="ECO:0000256" key="1">
    <source>
        <dbReference type="ARBA" id="ARBA00022729"/>
    </source>
</evidence>
<keyword evidence="2" id="KW-1015">Disulfide bond</keyword>
<keyword evidence="1" id="KW-0732">Signal</keyword>
<evidence type="ECO:0000313" key="7">
    <source>
        <dbReference type="Proteomes" id="UP001367676"/>
    </source>
</evidence>
<proteinExistence type="predicted"/>
<dbReference type="GO" id="GO:0045087">
    <property type="term" value="P:innate immune response"/>
    <property type="evidence" value="ECO:0007669"/>
    <property type="project" value="TreeGrafter"/>
</dbReference>
<dbReference type="GO" id="GO:0008083">
    <property type="term" value="F:growth factor activity"/>
    <property type="evidence" value="ECO:0007669"/>
    <property type="project" value="TreeGrafter"/>
</dbReference>
<reference evidence="6 7" key="1">
    <citation type="submission" date="2024-03" db="EMBL/GenBank/DDBJ databases">
        <title>Adaptation during the transition from Ophiocordyceps entomopathogen to insect associate is accompanied by gene loss and intensified selection.</title>
        <authorList>
            <person name="Ward C.M."/>
            <person name="Onetto C.A."/>
            <person name="Borneman A.R."/>
        </authorList>
    </citation>
    <scope>NUCLEOTIDE SEQUENCE [LARGE SCALE GENOMIC DNA]</scope>
    <source>
        <strain evidence="6">AWRI1</strain>
        <tissue evidence="6">Single Adult Female</tissue>
    </source>
</reference>
<evidence type="ECO:0000313" key="6">
    <source>
        <dbReference type="EMBL" id="KAK7605536.1"/>
    </source>
</evidence>
<gene>
    <name evidence="6" type="ORF">V9T40_007394</name>
</gene>
<feature type="compositionally biased region" description="Basic and acidic residues" evidence="4">
    <location>
        <begin position="400"/>
        <end position="412"/>
    </location>
</feature>
<protein>
    <recommendedName>
        <fullName evidence="5">Spaetzle domain-containing protein</fullName>
    </recommendedName>
</protein>
<keyword evidence="7" id="KW-1185">Reference proteome</keyword>
<dbReference type="GO" id="GO:0005615">
    <property type="term" value="C:extracellular space"/>
    <property type="evidence" value="ECO:0007669"/>
    <property type="project" value="UniProtKB-ARBA"/>
</dbReference>
<feature type="region of interest" description="Disordered" evidence="4">
    <location>
        <begin position="332"/>
        <end position="412"/>
    </location>
</feature>
<dbReference type="SUPFAM" id="SSF57501">
    <property type="entry name" value="Cystine-knot cytokines"/>
    <property type="match status" value="1"/>
</dbReference>
<dbReference type="GO" id="GO:0021556">
    <property type="term" value="P:central nervous system formation"/>
    <property type="evidence" value="ECO:0007669"/>
    <property type="project" value="TreeGrafter"/>
</dbReference>
<name>A0AAN9TYB4_9HEMI</name>
<dbReference type="Proteomes" id="UP001367676">
    <property type="component" value="Unassembled WGS sequence"/>
</dbReference>
<dbReference type="GO" id="GO:0005121">
    <property type="term" value="F:Toll binding"/>
    <property type="evidence" value="ECO:0007669"/>
    <property type="project" value="TreeGrafter"/>
</dbReference>
<dbReference type="InterPro" id="IPR029034">
    <property type="entry name" value="Cystine-knot_cytokine"/>
</dbReference>
<dbReference type="Gene3D" id="2.10.90.10">
    <property type="entry name" value="Cystine-knot cytokines"/>
    <property type="match status" value="1"/>
</dbReference>
<sequence>MLGSGNENHFRCVNSFIFGFRCVGITELCATPQQESLSVESVRHTPLAISDSDASSKVAKHFQTDDIAQSMLHSAKMKQNSNGASAVGKPVALAAAASVSNFENRGASDSYKKILNRKSQAVNSEKNDSVIFPPAVSGVNTRTSFSSIEENLIPTSDEIAQCQSNSVAGTSLCNITSKYPSSFVRNILNKRDLSSLVFGNDLLSPEIKTDTIGTRFQGDQGFKTLCASREFLHYPRLGKTASSEWRYIIQSDDNSQRFVQGIRVEVCVKENQKCDLVDNFPIGYEVQCVQKYIYRRLLAISPGDKAAIPDNFEFPSCCVCVYKSSSESDLRSRFAHDRTSAASKPAPTKPSPSRPSAPRSPPKRAFAPPPPPGYGPGITTSSRRLQWHEPDYVSNVRTSKSNEWKPAKDSEH</sequence>
<evidence type="ECO:0000256" key="3">
    <source>
        <dbReference type="ARBA" id="ARBA00023180"/>
    </source>
</evidence>
<feature type="domain" description="Spaetzle" evidence="5">
    <location>
        <begin position="224"/>
        <end position="321"/>
    </location>
</feature>
<dbReference type="PANTHER" id="PTHR23199">
    <property type="entry name" value="NEUROTROPHIN 1-RELATED"/>
    <property type="match status" value="1"/>
</dbReference>
<feature type="compositionally biased region" description="Pro residues" evidence="4">
    <location>
        <begin position="347"/>
        <end position="360"/>
    </location>
</feature>
<keyword evidence="3" id="KW-0325">Glycoprotein</keyword>
<comment type="caution">
    <text evidence="6">The sequence shown here is derived from an EMBL/GenBank/DDBJ whole genome shotgun (WGS) entry which is preliminary data.</text>
</comment>
<evidence type="ECO:0000259" key="5">
    <source>
        <dbReference type="Pfam" id="PF16077"/>
    </source>
</evidence>
<dbReference type="Pfam" id="PF16077">
    <property type="entry name" value="Spaetzle"/>
    <property type="match status" value="1"/>
</dbReference>
<dbReference type="InterPro" id="IPR032104">
    <property type="entry name" value="Spaetzle"/>
</dbReference>
<dbReference type="InterPro" id="IPR052444">
    <property type="entry name" value="Spz/Toll_ligand-like"/>
</dbReference>
<dbReference type="AlphaFoldDB" id="A0AAN9TYB4"/>
<accession>A0AAN9TYB4</accession>
<organism evidence="6 7">
    <name type="scientific">Parthenolecanium corni</name>
    <dbReference type="NCBI Taxonomy" id="536013"/>
    <lineage>
        <taxon>Eukaryota</taxon>
        <taxon>Metazoa</taxon>
        <taxon>Ecdysozoa</taxon>
        <taxon>Arthropoda</taxon>
        <taxon>Hexapoda</taxon>
        <taxon>Insecta</taxon>
        <taxon>Pterygota</taxon>
        <taxon>Neoptera</taxon>
        <taxon>Paraneoptera</taxon>
        <taxon>Hemiptera</taxon>
        <taxon>Sternorrhyncha</taxon>
        <taxon>Coccoidea</taxon>
        <taxon>Coccidae</taxon>
        <taxon>Parthenolecanium</taxon>
    </lineage>
</organism>
<dbReference type="EMBL" id="JBBCAQ010000002">
    <property type="protein sequence ID" value="KAK7605536.1"/>
    <property type="molecule type" value="Genomic_DNA"/>
</dbReference>